<sequence length="52" mass="5226">MVTTLLLGGILAVINAVVLRISGSGRSRLPLGTPFIASTVGMLAYLSVTGPA</sequence>
<evidence type="ECO:0000313" key="3">
    <source>
        <dbReference type="Proteomes" id="UP000249341"/>
    </source>
</evidence>
<gene>
    <name evidence="2" type="ORF">B0I29_120134</name>
</gene>
<dbReference type="Proteomes" id="UP000249341">
    <property type="component" value="Unassembled WGS sequence"/>
</dbReference>
<keyword evidence="1" id="KW-0472">Membrane</keyword>
<keyword evidence="1" id="KW-1133">Transmembrane helix</keyword>
<name>A0A327Z1S6_9ACTN</name>
<feature type="transmembrane region" description="Helical" evidence="1">
    <location>
        <begin position="29"/>
        <end position="48"/>
    </location>
</feature>
<evidence type="ECO:0000313" key="2">
    <source>
        <dbReference type="EMBL" id="RAK28366.1"/>
    </source>
</evidence>
<protein>
    <submittedName>
        <fullName evidence="2">Uncharacterized protein</fullName>
    </submittedName>
</protein>
<keyword evidence="1" id="KW-0812">Transmembrane</keyword>
<reference evidence="2 3" key="1">
    <citation type="submission" date="2018-06" db="EMBL/GenBank/DDBJ databases">
        <title>Genomic Encyclopedia of Type Strains, Phase III (KMG-III): the genomes of soil and plant-associated and newly described type strains.</title>
        <authorList>
            <person name="Whitman W."/>
        </authorList>
    </citation>
    <scope>NUCLEOTIDE SEQUENCE [LARGE SCALE GENOMIC DNA]</scope>
    <source>
        <strain evidence="2 3">CGMCC 4.7090</strain>
    </source>
</reference>
<evidence type="ECO:0000256" key="1">
    <source>
        <dbReference type="SAM" id="Phobius"/>
    </source>
</evidence>
<dbReference type="AlphaFoldDB" id="A0A327Z1S6"/>
<proteinExistence type="predicted"/>
<organism evidence="2 3">
    <name type="scientific">Actinoplanes lutulentus</name>
    <dbReference type="NCBI Taxonomy" id="1287878"/>
    <lineage>
        <taxon>Bacteria</taxon>
        <taxon>Bacillati</taxon>
        <taxon>Actinomycetota</taxon>
        <taxon>Actinomycetes</taxon>
        <taxon>Micromonosporales</taxon>
        <taxon>Micromonosporaceae</taxon>
        <taxon>Actinoplanes</taxon>
    </lineage>
</organism>
<keyword evidence="3" id="KW-1185">Reference proteome</keyword>
<dbReference type="EMBL" id="QLMJ01000020">
    <property type="protein sequence ID" value="RAK28366.1"/>
    <property type="molecule type" value="Genomic_DNA"/>
</dbReference>
<accession>A0A327Z1S6</accession>
<comment type="caution">
    <text evidence="2">The sequence shown here is derived from an EMBL/GenBank/DDBJ whole genome shotgun (WGS) entry which is preliminary data.</text>
</comment>